<dbReference type="Gene3D" id="1.10.8.850">
    <property type="entry name" value="Histone-lysine N methyltransferase , C-terminal domain-like"/>
    <property type="match status" value="1"/>
</dbReference>
<reference evidence="5" key="2">
    <citation type="journal article" date="2023" name="Plants (Basel)">
        <title>Annotation of the Turnera subulata (Passifloraceae) Draft Genome Reveals the S-Locus Evolved after the Divergence of Turneroideae from Passifloroideae in a Stepwise Manner.</title>
        <authorList>
            <person name="Henning P.M."/>
            <person name="Roalson E.H."/>
            <person name="Mir W."/>
            <person name="McCubbin A.G."/>
            <person name="Shore J.S."/>
        </authorList>
    </citation>
    <scope>NUCLEOTIDE SEQUENCE</scope>
    <source>
        <strain evidence="5">F60SS</strain>
    </source>
</reference>
<keyword evidence="6" id="KW-1185">Reference proteome</keyword>
<dbReference type="InterPro" id="IPR018848">
    <property type="entry name" value="WIYLD_domain"/>
</dbReference>
<name>A0A9Q0F0E2_9ROSI</name>
<comment type="caution">
    <text evidence="5">The sequence shown here is derived from an EMBL/GenBank/DDBJ whole genome shotgun (WGS) entry which is preliminary data.</text>
</comment>
<dbReference type="InterPro" id="IPR025776">
    <property type="entry name" value="SUVR4/1/2"/>
</dbReference>
<reference evidence="5" key="1">
    <citation type="submission" date="2022-02" db="EMBL/GenBank/DDBJ databases">
        <authorList>
            <person name="Henning P.M."/>
            <person name="McCubbin A.G."/>
            <person name="Shore J.S."/>
        </authorList>
    </citation>
    <scope>NUCLEOTIDE SEQUENCE</scope>
    <source>
        <strain evidence="5">F60SS</strain>
        <tissue evidence="5">Leaves</tissue>
    </source>
</reference>
<dbReference type="Proteomes" id="UP001141552">
    <property type="component" value="Unassembled WGS sequence"/>
</dbReference>
<evidence type="ECO:0000256" key="2">
    <source>
        <dbReference type="ARBA" id="ARBA00022454"/>
    </source>
</evidence>
<sequence length="845" mass="93626">MPPNPRIVKAFKAMKAIGIDEPTTKPVLKRLLKLYDKNWELIEAEDYRALADAIFEEQDAQVSGSGSGSGGGTGAGVSDNGGSFMSEVGATDETEPPFKRLRKGHAGETSSPSANCNSWLPGVPLIKPKEEKEELPCTNYTLQSPDKRRLESLVTLPHNHASNMGKQPNHSHELLVVDKNLPPESLSPQNRHAYKGKEPLVPQFAVKEKRPMPGRASTGVVFKDPVVESRNALVPKENANDTLALVVHKDEPFTDNMHQYLPLAVFPPGLLAIEGPSTDSESMGKRDALLSSSPSHILAAEYKSDNGHSSSQNVANGEVPIILEGSAANLEIATSTMGEVKIYLSCNSIIGKPNCHMPTQEELLKSVEEKCLRSYKILDPNFSVMKVLKDMCECFLELATDSSRHSQEESLLNVTPRGNLLKKPAAYGGVGNSSPATNTSNGSVHASHVDVVAVPEASVLSQQNMLSGNEAAARGCSENKEGQGLRDLELCDSVAISECQLTPDEFRSLHCMNDITKAEEAVEIPWLNEITKECLPRFNYTPRNLVFQNARVKFTLSQIKAENCCSRCVGDCLSSSKTCICSLGTMHGFAYTRDGLVKEDFLEDCISMNRDTKRQSHSFCSDCPIQRAKGDGILEPCQGHLNRKYIKECWIKCGCHKLCGNRVVQRGIRYKLQVFFTPEGKGWGLRTLEKLPKGAFVCEYAGEILTTKEFFERKMEMSRDNKKLVCPAPLDAYWSSKSLKDEEALCLDATFHGNVARFINHRCHDANLIEIPVKIETPDDHYYHLAFFTTREVIALEELTLDYGTEFDDDTVDAFKCLCCSKFCRDMRRSNGKYVLKLHTLVFLR</sequence>
<protein>
    <recommendedName>
        <fullName evidence="4">SET domain-containing protein</fullName>
    </recommendedName>
</protein>
<feature type="region of interest" description="Disordered" evidence="3">
    <location>
        <begin position="61"/>
        <end position="118"/>
    </location>
</feature>
<proteinExistence type="predicted"/>
<evidence type="ECO:0000313" key="5">
    <source>
        <dbReference type="EMBL" id="KAJ4822745.1"/>
    </source>
</evidence>
<dbReference type="AlphaFoldDB" id="A0A9Q0F0E2"/>
<feature type="domain" description="SET" evidence="4">
    <location>
        <begin position="670"/>
        <end position="804"/>
    </location>
</feature>
<dbReference type="SMART" id="SM00468">
    <property type="entry name" value="PreSET"/>
    <property type="match status" value="1"/>
</dbReference>
<dbReference type="Pfam" id="PF00856">
    <property type="entry name" value="SET"/>
    <property type="match status" value="1"/>
</dbReference>
<dbReference type="InterPro" id="IPR007728">
    <property type="entry name" value="Pre-SET_dom"/>
</dbReference>
<dbReference type="PROSITE" id="PS50280">
    <property type="entry name" value="SET"/>
    <property type="match status" value="1"/>
</dbReference>
<dbReference type="GO" id="GO:0005694">
    <property type="term" value="C:chromosome"/>
    <property type="evidence" value="ECO:0007669"/>
    <property type="project" value="UniProtKB-SubCell"/>
</dbReference>
<evidence type="ECO:0000313" key="6">
    <source>
        <dbReference type="Proteomes" id="UP001141552"/>
    </source>
</evidence>
<accession>A0A9Q0F0E2</accession>
<evidence type="ECO:0000259" key="4">
    <source>
        <dbReference type="PROSITE" id="PS50280"/>
    </source>
</evidence>
<dbReference type="EMBL" id="JAKUCV010007582">
    <property type="protein sequence ID" value="KAJ4822745.1"/>
    <property type="molecule type" value="Genomic_DNA"/>
</dbReference>
<comment type="subcellular location">
    <subcellularLocation>
        <location evidence="1">Chromosome</location>
    </subcellularLocation>
</comment>
<keyword evidence="2" id="KW-0158">Chromosome</keyword>
<dbReference type="InterPro" id="IPR043017">
    <property type="entry name" value="WIYLD_dom_sf"/>
</dbReference>
<dbReference type="SUPFAM" id="SSF82199">
    <property type="entry name" value="SET domain"/>
    <property type="match status" value="1"/>
</dbReference>
<dbReference type="Gene3D" id="2.170.270.10">
    <property type="entry name" value="SET domain"/>
    <property type="match status" value="1"/>
</dbReference>
<dbReference type="InterPro" id="IPR046341">
    <property type="entry name" value="SET_dom_sf"/>
</dbReference>
<dbReference type="Pfam" id="PF10440">
    <property type="entry name" value="WIYLD"/>
    <property type="match status" value="1"/>
</dbReference>
<feature type="compositionally biased region" description="Gly residues" evidence="3">
    <location>
        <begin position="65"/>
        <end position="75"/>
    </location>
</feature>
<dbReference type="PANTHER" id="PTHR46450:SF1">
    <property type="entry name" value="INACTIVE HISTONE-LYSINE N-METHYLTRANSFERASE SUVR1-RELATED"/>
    <property type="match status" value="1"/>
</dbReference>
<organism evidence="5 6">
    <name type="scientific">Turnera subulata</name>
    <dbReference type="NCBI Taxonomy" id="218843"/>
    <lineage>
        <taxon>Eukaryota</taxon>
        <taxon>Viridiplantae</taxon>
        <taxon>Streptophyta</taxon>
        <taxon>Embryophyta</taxon>
        <taxon>Tracheophyta</taxon>
        <taxon>Spermatophyta</taxon>
        <taxon>Magnoliopsida</taxon>
        <taxon>eudicotyledons</taxon>
        <taxon>Gunneridae</taxon>
        <taxon>Pentapetalae</taxon>
        <taxon>rosids</taxon>
        <taxon>fabids</taxon>
        <taxon>Malpighiales</taxon>
        <taxon>Passifloraceae</taxon>
        <taxon>Turnera</taxon>
    </lineage>
</organism>
<feature type="compositionally biased region" description="Polar residues" evidence="3">
    <location>
        <begin position="108"/>
        <end position="118"/>
    </location>
</feature>
<dbReference type="SMART" id="SM00317">
    <property type="entry name" value="SET"/>
    <property type="match status" value="1"/>
</dbReference>
<dbReference type="InterPro" id="IPR001214">
    <property type="entry name" value="SET_dom"/>
</dbReference>
<dbReference type="GO" id="GO:0042054">
    <property type="term" value="F:histone methyltransferase activity"/>
    <property type="evidence" value="ECO:0007669"/>
    <property type="project" value="InterPro"/>
</dbReference>
<dbReference type="GO" id="GO:0008270">
    <property type="term" value="F:zinc ion binding"/>
    <property type="evidence" value="ECO:0007669"/>
    <property type="project" value="InterPro"/>
</dbReference>
<dbReference type="PANTHER" id="PTHR46450">
    <property type="entry name" value="INACTIVE HISTONE-LYSINE N-METHYLTRANSFERASE SUVR1-RELATED"/>
    <property type="match status" value="1"/>
</dbReference>
<evidence type="ECO:0000256" key="3">
    <source>
        <dbReference type="SAM" id="MobiDB-lite"/>
    </source>
</evidence>
<dbReference type="CDD" id="cd10538">
    <property type="entry name" value="SET_SETDB-like"/>
    <property type="match status" value="1"/>
</dbReference>
<evidence type="ECO:0000256" key="1">
    <source>
        <dbReference type="ARBA" id="ARBA00004286"/>
    </source>
</evidence>
<dbReference type="OrthoDB" id="308383at2759"/>
<dbReference type="PROSITE" id="PS51580">
    <property type="entry name" value="SAM_MT43_3"/>
    <property type="match status" value="1"/>
</dbReference>
<dbReference type="GO" id="GO:0005634">
    <property type="term" value="C:nucleus"/>
    <property type="evidence" value="ECO:0007669"/>
    <property type="project" value="InterPro"/>
</dbReference>
<gene>
    <name evidence="5" type="ORF">Tsubulata_004130</name>
</gene>